<accession>A0A6A6QEK1</accession>
<dbReference type="CDD" id="cd00180">
    <property type="entry name" value="PKc"/>
    <property type="match status" value="1"/>
</dbReference>
<dbReference type="GO" id="GO:0004674">
    <property type="term" value="F:protein serine/threonine kinase activity"/>
    <property type="evidence" value="ECO:0007669"/>
    <property type="project" value="UniProtKB-KW"/>
</dbReference>
<evidence type="ECO:0000256" key="3">
    <source>
        <dbReference type="ARBA" id="ARBA00022679"/>
    </source>
</evidence>
<dbReference type="PANTHER" id="PTHR43671:SF98">
    <property type="entry name" value="SERINE_THREONINE-PROTEIN KINASE NEK11"/>
    <property type="match status" value="1"/>
</dbReference>
<keyword evidence="3" id="KW-0808">Transferase</keyword>
<dbReference type="GO" id="GO:0005634">
    <property type="term" value="C:nucleus"/>
    <property type="evidence" value="ECO:0007669"/>
    <property type="project" value="TreeGrafter"/>
</dbReference>
<keyword evidence="2" id="KW-0723">Serine/threonine-protein kinase</keyword>
<comment type="catalytic activity">
    <reaction evidence="7">
        <text>L-threonyl-[protein] + ATP = O-phospho-L-threonyl-[protein] + ADP + H(+)</text>
        <dbReference type="Rhea" id="RHEA:46608"/>
        <dbReference type="Rhea" id="RHEA-COMP:11060"/>
        <dbReference type="Rhea" id="RHEA-COMP:11605"/>
        <dbReference type="ChEBI" id="CHEBI:15378"/>
        <dbReference type="ChEBI" id="CHEBI:30013"/>
        <dbReference type="ChEBI" id="CHEBI:30616"/>
        <dbReference type="ChEBI" id="CHEBI:61977"/>
        <dbReference type="ChEBI" id="CHEBI:456216"/>
        <dbReference type="EC" id="2.7.11.1"/>
    </reaction>
</comment>
<evidence type="ECO:0000256" key="5">
    <source>
        <dbReference type="ARBA" id="ARBA00022777"/>
    </source>
</evidence>
<dbReference type="PANTHER" id="PTHR43671">
    <property type="entry name" value="SERINE/THREONINE-PROTEIN KINASE NEK"/>
    <property type="match status" value="1"/>
</dbReference>
<proteinExistence type="predicted"/>
<feature type="compositionally biased region" description="Polar residues" evidence="9">
    <location>
        <begin position="176"/>
        <end position="185"/>
    </location>
</feature>
<keyword evidence="6" id="KW-0067">ATP-binding</keyword>
<dbReference type="SMART" id="SM00220">
    <property type="entry name" value="S_TKc"/>
    <property type="match status" value="1"/>
</dbReference>
<evidence type="ECO:0000256" key="6">
    <source>
        <dbReference type="ARBA" id="ARBA00022840"/>
    </source>
</evidence>
<evidence type="ECO:0000256" key="8">
    <source>
        <dbReference type="ARBA" id="ARBA00048679"/>
    </source>
</evidence>
<keyword evidence="4" id="KW-0547">Nucleotide-binding</keyword>
<comment type="catalytic activity">
    <reaction evidence="8">
        <text>L-seryl-[protein] + ATP = O-phospho-L-seryl-[protein] + ADP + H(+)</text>
        <dbReference type="Rhea" id="RHEA:17989"/>
        <dbReference type="Rhea" id="RHEA-COMP:9863"/>
        <dbReference type="Rhea" id="RHEA-COMP:11604"/>
        <dbReference type="ChEBI" id="CHEBI:15378"/>
        <dbReference type="ChEBI" id="CHEBI:29999"/>
        <dbReference type="ChEBI" id="CHEBI:30616"/>
        <dbReference type="ChEBI" id="CHEBI:83421"/>
        <dbReference type="ChEBI" id="CHEBI:456216"/>
        <dbReference type="EC" id="2.7.11.1"/>
    </reaction>
</comment>
<dbReference type="SUPFAM" id="SSF56112">
    <property type="entry name" value="Protein kinase-like (PK-like)"/>
    <property type="match status" value="1"/>
</dbReference>
<keyword evidence="12" id="KW-1185">Reference proteome</keyword>
<protein>
    <recommendedName>
        <fullName evidence="1">non-specific serine/threonine protein kinase</fullName>
        <ecNumber evidence="1">2.7.11.1</ecNumber>
    </recommendedName>
</protein>
<organism evidence="11 12">
    <name type="scientific">Lophium mytilinum</name>
    <dbReference type="NCBI Taxonomy" id="390894"/>
    <lineage>
        <taxon>Eukaryota</taxon>
        <taxon>Fungi</taxon>
        <taxon>Dikarya</taxon>
        <taxon>Ascomycota</taxon>
        <taxon>Pezizomycotina</taxon>
        <taxon>Dothideomycetes</taxon>
        <taxon>Pleosporomycetidae</taxon>
        <taxon>Mytilinidiales</taxon>
        <taxon>Mytilinidiaceae</taxon>
        <taxon>Lophium</taxon>
    </lineage>
</organism>
<evidence type="ECO:0000256" key="9">
    <source>
        <dbReference type="SAM" id="MobiDB-lite"/>
    </source>
</evidence>
<dbReference type="OrthoDB" id="4062651at2759"/>
<evidence type="ECO:0000256" key="7">
    <source>
        <dbReference type="ARBA" id="ARBA00047899"/>
    </source>
</evidence>
<dbReference type="EC" id="2.7.11.1" evidence="1"/>
<gene>
    <name evidence="11" type="ORF">BU16DRAFT_585670</name>
</gene>
<evidence type="ECO:0000313" key="12">
    <source>
        <dbReference type="Proteomes" id="UP000799750"/>
    </source>
</evidence>
<dbReference type="AlphaFoldDB" id="A0A6A6QEK1"/>
<evidence type="ECO:0000313" key="11">
    <source>
        <dbReference type="EMBL" id="KAF2490456.1"/>
    </source>
</evidence>
<dbReference type="PROSITE" id="PS50011">
    <property type="entry name" value="PROTEIN_KINASE_DOM"/>
    <property type="match status" value="1"/>
</dbReference>
<feature type="domain" description="Protein kinase" evidence="10">
    <location>
        <begin position="237"/>
        <end position="556"/>
    </location>
</feature>
<dbReference type="InterPro" id="IPR000719">
    <property type="entry name" value="Prot_kinase_dom"/>
</dbReference>
<dbReference type="GO" id="GO:0005524">
    <property type="term" value="F:ATP binding"/>
    <property type="evidence" value="ECO:0007669"/>
    <property type="project" value="UniProtKB-KW"/>
</dbReference>
<evidence type="ECO:0000256" key="1">
    <source>
        <dbReference type="ARBA" id="ARBA00012513"/>
    </source>
</evidence>
<reference evidence="11" key="1">
    <citation type="journal article" date="2020" name="Stud. Mycol.">
        <title>101 Dothideomycetes genomes: a test case for predicting lifestyles and emergence of pathogens.</title>
        <authorList>
            <person name="Haridas S."/>
            <person name="Albert R."/>
            <person name="Binder M."/>
            <person name="Bloem J."/>
            <person name="Labutti K."/>
            <person name="Salamov A."/>
            <person name="Andreopoulos B."/>
            <person name="Baker S."/>
            <person name="Barry K."/>
            <person name="Bills G."/>
            <person name="Bluhm B."/>
            <person name="Cannon C."/>
            <person name="Castanera R."/>
            <person name="Culley D."/>
            <person name="Daum C."/>
            <person name="Ezra D."/>
            <person name="Gonzalez J."/>
            <person name="Henrissat B."/>
            <person name="Kuo A."/>
            <person name="Liang C."/>
            <person name="Lipzen A."/>
            <person name="Lutzoni F."/>
            <person name="Magnuson J."/>
            <person name="Mondo S."/>
            <person name="Nolan M."/>
            <person name="Ohm R."/>
            <person name="Pangilinan J."/>
            <person name="Park H.-J."/>
            <person name="Ramirez L."/>
            <person name="Alfaro M."/>
            <person name="Sun H."/>
            <person name="Tritt A."/>
            <person name="Yoshinaga Y."/>
            <person name="Zwiers L.-H."/>
            <person name="Turgeon B."/>
            <person name="Goodwin S."/>
            <person name="Spatafora J."/>
            <person name="Crous P."/>
            <person name="Grigoriev I."/>
        </authorList>
    </citation>
    <scope>NUCLEOTIDE SEQUENCE</scope>
    <source>
        <strain evidence="11">CBS 269.34</strain>
    </source>
</reference>
<evidence type="ECO:0000256" key="4">
    <source>
        <dbReference type="ARBA" id="ARBA00022741"/>
    </source>
</evidence>
<dbReference type="Proteomes" id="UP000799750">
    <property type="component" value="Unassembled WGS sequence"/>
</dbReference>
<name>A0A6A6QEK1_9PEZI</name>
<keyword evidence="5 11" id="KW-0418">Kinase</keyword>
<dbReference type="InterPro" id="IPR011009">
    <property type="entry name" value="Kinase-like_dom_sf"/>
</dbReference>
<dbReference type="InterPro" id="IPR050660">
    <property type="entry name" value="NEK_Ser/Thr_kinase"/>
</dbReference>
<dbReference type="EMBL" id="MU004197">
    <property type="protein sequence ID" value="KAF2490456.1"/>
    <property type="molecule type" value="Genomic_DNA"/>
</dbReference>
<sequence>MTIQQPQTEAMEEEQLSYVDRLARLSFGEASRASYKQMGLHRVKFVETPTPAISIRESAHFFWIAIEPFTDLCRSRNWRPPIYTPWVAHRTFENFRCMCTVSINAEMHFRNSWHSEEYRATWHAGDEVPDTKAEALEDVAKVAFEWYTLNTDVPSFNTMALVPPEREKRAQEDTKYSQTYDDTQSCRISHGSSRATFATAKSRVSYASSGLQGLSRNREQSPWIKHLDDRGLIPDPFDEMNWSGRGQHAEFGEAEDDQIANLLIPEKIIGHSQTAVVESVVCRKIRLARKTINCIGKMKREDAIKEVEHLQKLQHSHIIRVVGSYVQKKTLSILLYPVASYNLESFLEFADELENKTERNSSFTNLCYFFGCLSNAMDHIHQQFTKHMDIKPKNILVQHQQIPFGRSKVYFADFGISRAYKSVAEAETDSPTPYTRMYAAPEVVDQDTRGFSADIFSLGCVFAEILAVLNFQRQSLIDVRARNTDGDTSYQANISPIADWLRSVPLVDVRSLNLDHYKSNIITMMSFDPSSRPSSDDIMARFGGYVCCNEGPEPFVRVAEPT</sequence>
<feature type="region of interest" description="Disordered" evidence="9">
    <location>
        <begin position="165"/>
        <end position="185"/>
    </location>
</feature>
<dbReference type="Gene3D" id="1.10.510.10">
    <property type="entry name" value="Transferase(Phosphotransferase) domain 1"/>
    <property type="match status" value="1"/>
</dbReference>
<dbReference type="Gene3D" id="3.30.200.20">
    <property type="entry name" value="Phosphorylase Kinase, domain 1"/>
    <property type="match status" value="1"/>
</dbReference>
<evidence type="ECO:0000256" key="2">
    <source>
        <dbReference type="ARBA" id="ARBA00022527"/>
    </source>
</evidence>
<dbReference type="Pfam" id="PF00069">
    <property type="entry name" value="Pkinase"/>
    <property type="match status" value="1"/>
</dbReference>
<feature type="compositionally biased region" description="Basic and acidic residues" evidence="9">
    <location>
        <begin position="165"/>
        <end position="175"/>
    </location>
</feature>
<evidence type="ECO:0000259" key="10">
    <source>
        <dbReference type="PROSITE" id="PS50011"/>
    </source>
</evidence>